<dbReference type="PANTHER" id="PTHR31811">
    <property type="entry name" value="TRNA A64-2'-O-RIBOSYLPHOSPHATE TRANSFERASE"/>
    <property type="match status" value="1"/>
</dbReference>
<dbReference type="AlphaFoldDB" id="A0AA43U0Q1"/>
<dbReference type="GO" id="GO:0005737">
    <property type="term" value="C:cytoplasm"/>
    <property type="evidence" value="ECO:0007669"/>
    <property type="project" value="TreeGrafter"/>
</dbReference>
<name>A0AA43U0Q1_9LECA</name>
<dbReference type="GO" id="GO:0043399">
    <property type="term" value="F:tRNA adenosine(64)-2'-O-ribosylphosphate transferase activity"/>
    <property type="evidence" value="ECO:0007669"/>
    <property type="project" value="InterPro"/>
</dbReference>
<evidence type="ECO:0000259" key="2">
    <source>
        <dbReference type="Pfam" id="PF04179"/>
    </source>
</evidence>
<dbReference type="InterPro" id="IPR033421">
    <property type="entry name" value="Rit1_DUSP-like"/>
</dbReference>
<sequence length="397" mass="43786">MPDALSKTISIWCCVLNNLLFPQSSSADLNSTTTTRSEGVSGDFESQSHIYHPLETPPNIISQTEHSQILAKIPILIRQARSLCLDLPYLRTALKNRPLRPCFTTSDRHVSPSAPTQLIQDETWDSHIILCCSVSHHTTSPFEGYIQGAGDDSENWAHGLTPQSFWNRKDELMQAADKGEWALVEAIKKLVADEQKGIRTLGPGQERDPIMPARLGKMKLFVGPTPSTGGVLHGFDIVIVCADTRPSDDAIIHNLQQQTDPWTKILRLPCGKGKPGSRALRAQLPRLIPFIDSFDLCISRILVACDTDGDLSLGVALALSCLYFDNRGFMRSRRGGEIDKDMINSRLMGIMGSMVAMHKASKPRPAKFSRATLQSVKAFLMPRKPGGGNSREDSDED</sequence>
<protein>
    <submittedName>
        <fullName evidence="4">tRNA A64-2'-O-ribosylphosphate transferase</fullName>
    </submittedName>
</protein>
<feature type="domain" description="Rit1 N-terminal" evidence="3">
    <location>
        <begin position="1"/>
        <end position="189"/>
    </location>
</feature>
<evidence type="ECO:0000256" key="1">
    <source>
        <dbReference type="SAM" id="SignalP"/>
    </source>
</evidence>
<dbReference type="Pfam" id="PF04179">
    <property type="entry name" value="Init_tRNA_PT"/>
    <property type="match status" value="1"/>
</dbReference>
<keyword evidence="5" id="KW-1185">Reference proteome</keyword>
<evidence type="ECO:0000259" key="3">
    <source>
        <dbReference type="Pfam" id="PF17184"/>
    </source>
</evidence>
<dbReference type="EMBL" id="JAPUFD010000015">
    <property type="protein sequence ID" value="MDI1491612.1"/>
    <property type="molecule type" value="Genomic_DNA"/>
</dbReference>
<dbReference type="InterPro" id="IPR007306">
    <property type="entry name" value="Rit1"/>
</dbReference>
<dbReference type="Pfam" id="PF17184">
    <property type="entry name" value="Rit1_C"/>
    <property type="match status" value="1"/>
</dbReference>
<accession>A0AA43U0Q1</accession>
<keyword evidence="1" id="KW-0732">Signal</keyword>
<dbReference type="GO" id="GO:0019988">
    <property type="term" value="P:charged-tRNA amino acid modification"/>
    <property type="evidence" value="ECO:0007669"/>
    <property type="project" value="InterPro"/>
</dbReference>
<feature type="domain" description="Rit1 DUSP-like" evidence="2">
    <location>
        <begin position="265"/>
        <end position="380"/>
    </location>
</feature>
<evidence type="ECO:0000313" key="5">
    <source>
        <dbReference type="Proteomes" id="UP001161017"/>
    </source>
</evidence>
<dbReference type="InterPro" id="IPR033449">
    <property type="entry name" value="Rit1_N"/>
</dbReference>
<evidence type="ECO:0000313" key="4">
    <source>
        <dbReference type="EMBL" id="MDI1491612.1"/>
    </source>
</evidence>
<dbReference type="PANTHER" id="PTHR31811:SF0">
    <property type="entry name" value="TRNA A64-2'-O-RIBOSYLPHOSPHATE TRANSFERASE"/>
    <property type="match status" value="1"/>
</dbReference>
<dbReference type="Proteomes" id="UP001161017">
    <property type="component" value="Unassembled WGS sequence"/>
</dbReference>
<keyword evidence="4" id="KW-0808">Transferase</keyword>
<comment type="caution">
    <text evidence="4">The sequence shown here is derived from an EMBL/GenBank/DDBJ whole genome shotgun (WGS) entry which is preliminary data.</text>
</comment>
<reference evidence="4" key="1">
    <citation type="journal article" date="2023" name="Genome Biol. Evol.">
        <title>First Whole Genome Sequence and Flow Cytometry Genome Size Data for the Lichen-Forming Fungus Ramalina farinacea (Ascomycota).</title>
        <authorList>
            <person name="Llewellyn T."/>
            <person name="Mian S."/>
            <person name="Hill R."/>
            <person name="Leitch I.J."/>
            <person name="Gaya E."/>
        </authorList>
    </citation>
    <scope>NUCLEOTIDE SEQUENCE</scope>
    <source>
        <strain evidence="4">LIQ254RAFAR</strain>
    </source>
</reference>
<feature type="chain" id="PRO_5041323791" evidence="1">
    <location>
        <begin position="28"/>
        <end position="397"/>
    </location>
</feature>
<feature type="signal peptide" evidence="1">
    <location>
        <begin position="1"/>
        <end position="27"/>
    </location>
</feature>
<organism evidence="4 5">
    <name type="scientific">Ramalina farinacea</name>
    <dbReference type="NCBI Taxonomy" id="258253"/>
    <lineage>
        <taxon>Eukaryota</taxon>
        <taxon>Fungi</taxon>
        <taxon>Dikarya</taxon>
        <taxon>Ascomycota</taxon>
        <taxon>Pezizomycotina</taxon>
        <taxon>Lecanoromycetes</taxon>
        <taxon>OSLEUM clade</taxon>
        <taxon>Lecanoromycetidae</taxon>
        <taxon>Lecanorales</taxon>
        <taxon>Lecanorineae</taxon>
        <taxon>Ramalinaceae</taxon>
        <taxon>Ramalina</taxon>
    </lineage>
</organism>
<proteinExistence type="predicted"/>
<gene>
    <name evidence="4" type="primary">RIT1</name>
    <name evidence="4" type="ORF">OHK93_002821</name>
</gene>